<reference evidence="9 10" key="1">
    <citation type="submission" date="2023-02" db="EMBL/GenBank/DDBJ databases">
        <title>Devosia algicola sp. nov., isolated from the phycosphere of marine algae.</title>
        <authorList>
            <person name="Kim J.M."/>
            <person name="Lee J.K."/>
            <person name="Choi B.J."/>
            <person name="Bayburt H."/>
            <person name="Jeon C.O."/>
        </authorList>
    </citation>
    <scope>NUCLEOTIDE SEQUENCE [LARGE SCALE GENOMIC DNA]</scope>
    <source>
        <strain evidence="9 10">G20-9</strain>
    </source>
</reference>
<feature type="transmembrane region" description="Helical" evidence="7">
    <location>
        <begin position="257"/>
        <end position="285"/>
    </location>
</feature>
<keyword evidence="4 7" id="KW-1133">Transmembrane helix</keyword>
<evidence type="ECO:0000256" key="7">
    <source>
        <dbReference type="SAM" id="Phobius"/>
    </source>
</evidence>
<evidence type="ECO:0000256" key="2">
    <source>
        <dbReference type="ARBA" id="ARBA00022475"/>
    </source>
</evidence>
<evidence type="ECO:0000256" key="6">
    <source>
        <dbReference type="SAM" id="Coils"/>
    </source>
</evidence>
<feature type="transmembrane region" description="Helical" evidence="7">
    <location>
        <begin position="297"/>
        <end position="317"/>
    </location>
</feature>
<feature type="transmembrane region" description="Helical" evidence="7">
    <location>
        <begin position="6"/>
        <end position="26"/>
    </location>
</feature>
<dbReference type="Proteomes" id="UP001220530">
    <property type="component" value="Chromosome"/>
</dbReference>
<feature type="coiled-coil region" evidence="6">
    <location>
        <begin position="236"/>
        <end position="263"/>
    </location>
</feature>
<dbReference type="InterPro" id="IPR042094">
    <property type="entry name" value="T2SS_GspF_sf"/>
</dbReference>
<dbReference type="RefSeq" id="WP_282218657.1">
    <property type="nucleotide sequence ID" value="NZ_CP118246.1"/>
</dbReference>
<gene>
    <name evidence="9" type="ORF">PSQ19_16690</name>
</gene>
<comment type="subcellular location">
    <subcellularLocation>
        <location evidence="1">Cell membrane</location>
        <topology evidence="1">Multi-pass membrane protein</topology>
    </subcellularLocation>
</comment>
<keyword evidence="10" id="KW-1185">Reference proteome</keyword>
<accession>A0ABY7YM22</accession>
<protein>
    <submittedName>
        <fullName evidence="9">Type II secretion system F family protein</fullName>
    </submittedName>
</protein>
<keyword evidence="6" id="KW-0175">Coiled coil</keyword>
<feature type="domain" description="Type II secretion system protein GspF" evidence="8">
    <location>
        <begin position="161"/>
        <end position="282"/>
    </location>
</feature>
<dbReference type="PANTHER" id="PTHR35007">
    <property type="entry name" value="INTEGRAL MEMBRANE PROTEIN-RELATED"/>
    <property type="match status" value="1"/>
</dbReference>
<evidence type="ECO:0000313" key="9">
    <source>
        <dbReference type="EMBL" id="WDR02252.1"/>
    </source>
</evidence>
<dbReference type="InterPro" id="IPR018076">
    <property type="entry name" value="T2SS_GspF_dom"/>
</dbReference>
<proteinExistence type="predicted"/>
<sequence length="325" mass="35780">MTPFILALLAMICVGAVGFALIPSMLGNGRAEKRIKAYQGDIRVVRQENAALKNRDQRRKSVQQALKAQADALQSKKRRVPLKGQLFQAGMTIKPAGFIRNSVILGVVAFIVLFLVQVPIVFAPVFAVGIAYLMPRWYVARRRKRYQSKFLDELPNAVEAIVRGVKTGLPLNDSMRVVAKDAKEPVRSEFARVLDQQSVGMSMTEAVSVMLDRVPLSEINFFVVVITVQQQSGGNLSEALTNLARVLRNRKKMKQKVAAMSAEAKASAIIIGSLPFVVAGLVSLVTPGYLAPLWTTFLGQIWAGVAVLMLSMGVFVMNRMIQFDF</sequence>
<organism evidence="9 10">
    <name type="scientific">Devosia algicola</name>
    <dbReference type="NCBI Taxonomy" id="3026418"/>
    <lineage>
        <taxon>Bacteria</taxon>
        <taxon>Pseudomonadati</taxon>
        <taxon>Pseudomonadota</taxon>
        <taxon>Alphaproteobacteria</taxon>
        <taxon>Hyphomicrobiales</taxon>
        <taxon>Devosiaceae</taxon>
        <taxon>Devosia</taxon>
    </lineage>
</organism>
<dbReference type="Pfam" id="PF00482">
    <property type="entry name" value="T2SSF"/>
    <property type="match status" value="1"/>
</dbReference>
<keyword evidence="5 7" id="KW-0472">Membrane</keyword>
<dbReference type="EMBL" id="CP118246">
    <property type="protein sequence ID" value="WDR02252.1"/>
    <property type="molecule type" value="Genomic_DNA"/>
</dbReference>
<dbReference type="Gene3D" id="1.20.81.30">
    <property type="entry name" value="Type II secretion system (T2SS), domain F"/>
    <property type="match status" value="1"/>
</dbReference>
<dbReference type="PANTHER" id="PTHR35007:SF1">
    <property type="entry name" value="PILUS ASSEMBLY PROTEIN"/>
    <property type="match status" value="1"/>
</dbReference>
<name>A0ABY7YM22_9HYPH</name>
<keyword evidence="2" id="KW-1003">Cell membrane</keyword>
<evidence type="ECO:0000256" key="3">
    <source>
        <dbReference type="ARBA" id="ARBA00022692"/>
    </source>
</evidence>
<keyword evidence="3 7" id="KW-0812">Transmembrane</keyword>
<evidence type="ECO:0000313" key="10">
    <source>
        <dbReference type="Proteomes" id="UP001220530"/>
    </source>
</evidence>
<feature type="transmembrane region" description="Helical" evidence="7">
    <location>
        <begin position="121"/>
        <end position="139"/>
    </location>
</feature>
<evidence type="ECO:0000259" key="8">
    <source>
        <dbReference type="Pfam" id="PF00482"/>
    </source>
</evidence>
<feature type="transmembrane region" description="Helical" evidence="7">
    <location>
        <begin position="98"/>
        <end position="115"/>
    </location>
</feature>
<evidence type="ECO:0000256" key="4">
    <source>
        <dbReference type="ARBA" id="ARBA00022989"/>
    </source>
</evidence>
<evidence type="ECO:0000256" key="5">
    <source>
        <dbReference type="ARBA" id="ARBA00023136"/>
    </source>
</evidence>
<evidence type="ECO:0000256" key="1">
    <source>
        <dbReference type="ARBA" id="ARBA00004651"/>
    </source>
</evidence>